<keyword evidence="5" id="KW-1185">Reference proteome</keyword>
<evidence type="ECO:0000259" key="3">
    <source>
        <dbReference type="Pfam" id="PF03413"/>
    </source>
</evidence>
<feature type="domain" description="PepSY" evidence="3">
    <location>
        <begin position="196"/>
        <end position="254"/>
    </location>
</feature>
<protein>
    <submittedName>
        <fullName evidence="4">PepSY domain-containing protein</fullName>
    </submittedName>
</protein>
<evidence type="ECO:0000313" key="4">
    <source>
        <dbReference type="EMBL" id="UXI77095.1"/>
    </source>
</evidence>
<dbReference type="Gene3D" id="3.10.450.40">
    <property type="match status" value="2"/>
</dbReference>
<accession>A0ABY6BNT0</accession>
<dbReference type="InterPro" id="IPR025711">
    <property type="entry name" value="PepSY"/>
</dbReference>
<dbReference type="RefSeq" id="WP_127433087.1">
    <property type="nucleotide sequence ID" value="NZ_CP104697.1"/>
</dbReference>
<dbReference type="Proteomes" id="UP001064390">
    <property type="component" value="Chromosome"/>
</dbReference>
<dbReference type="Pfam" id="PF03413">
    <property type="entry name" value="PepSY"/>
    <property type="match status" value="1"/>
</dbReference>
<organism evidence="4 5">
    <name type="scientific">Streptomyces vinaceusdrappus</name>
    <dbReference type="NCBI Taxonomy" id="67376"/>
    <lineage>
        <taxon>Bacteria</taxon>
        <taxon>Bacillati</taxon>
        <taxon>Actinomycetota</taxon>
        <taxon>Actinomycetes</taxon>
        <taxon>Kitasatosporales</taxon>
        <taxon>Streptomycetaceae</taxon>
        <taxon>Streptomyces</taxon>
        <taxon>Streptomyces rochei group</taxon>
    </lineage>
</organism>
<feature type="region of interest" description="Disordered" evidence="1">
    <location>
        <begin position="120"/>
        <end position="151"/>
    </location>
</feature>
<proteinExistence type="predicted"/>
<evidence type="ECO:0000313" key="5">
    <source>
        <dbReference type="Proteomes" id="UP001064390"/>
    </source>
</evidence>
<reference evidence="4" key="1">
    <citation type="submission" date="2022-09" db="EMBL/GenBank/DDBJ databases">
        <title>Streptomyces vinaceusdrappus strain AC-40.</title>
        <authorList>
            <person name="Sedeek A.M."/>
            <person name="Salah I."/>
            <person name="Kamel H.L."/>
            <person name="Soltan M.A."/>
            <person name="Elsayed T.R."/>
        </authorList>
    </citation>
    <scope>NUCLEOTIDE SEQUENCE</scope>
    <source>
        <strain evidence="4">AC-40</strain>
    </source>
</reference>
<gene>
    <name evidence="4" type="ORF">N6Q81_03030</name>
</gene>
<dbReference type="PROSITE" id="PS51257">
    <property type="entry name" value="PROKAR_LIPOPROTEIN"/>
    <property type="match status" value="1"/>
</dbReference>
<feature type="chain" id="PRO_5045071610" evidence="2">
    <location>
        <begin position="33"/>
        <end position="259"/>
    </location>
</feature>
<evidence type="ECO:0000256" key="2">
    <source>
        <dbReference type="SAM" id="SignalP"/>
    </source>
</evidence>
<sequence length="259" mass="27067">MSSVRRLPPLRSMAVICALGSSVLLMTGCTNADTARSSVAEAAQTTPATNTASPTDTDTGTATATSTGSASPSASASMTDDQAERKALVPQAKVTWDKAADTAVKEVPDSKLVDLELKRTSAEATASTGSPSPSTPNPAPSQGAPEWEAKVATSDGTVHRIDIDAVSGKVFRTQAEDQDTDDKQQLADLLKKATQTPEQAVKAATDKVKGTVTHVELDENDDQKAIWSVDVVSTDSWDKTTLEVDAASGDVLNQHVDRD</sequence>
<feature type="compositionally biased region" description="Low complexity" evidence="1">
    <location>
        <begin position="122"/>
        <end position="132"/>
    </location>
</feature>
<feature type="region of interest" description="Disordered" evidence="1">
    <location>
        <begin position="40"/>
        <end position="85"/>
    </location>
</feature>
<evidence type="ECO:0000256" key="1">
    <source>
        <dbReference type="SAM" id="MobiDB-lite"/>
    </source>
</evidence>
<dbReference type="EMBL" id="CP104697">
    <property type="protein sequence ID" value="UXI77095.1"/>
    <property type="molecule type" value="Genomic_DNA"/>
</dbReference>
<keyword evidence="2" id="KW-0732">Signal</keyword>
<feature type="compositionally biased region" description="Low complexity" evidence="1">
    <location>
        <begin position="42"/>
        <end position="80"/>
    </location>
</feature>
<feature type="signal peptide" evidence="2">
    <location>
        <begin position="1"/>
        <end position="32"/>
    </location>
</feature>
<name>A0ABY6BNT0_9ACTN</name>